<evidence type="ECO:0000313" key="3">
    <source>
        <dbReference type="Proteomes" id="UP000078387"/>
    </source>
</evidence>
<dbReference type="PANTHER" id="PTHR13887">
    <property type="entry name" value="GLUTATHIONE S-TRANSFERASE KAPPA"/>
    <property type="match status" value="1"/>
</dbReference>
<dbReference type="VEuPathDB" id="AmoebaDB:EHI7A_121860"/>
<dbReference type="VEuPathDB" id="AmoebaDB:EHI8A_130770"/>
<dbReference type="Proteomes" id="UP000078387">
    <property type="component" value="Unassembled WGS sequence"/>
</dbReference>
<dbReference type="GO" id="GO:0016491">
    <property type="term" value="F:oxidoreductase activity"/>
    <property type="evidence" value="ECO:0007669"/>
    <property type="project" value="InterPro"/>
</dbReference>
<dbReference type="VEuPathDB" id="AmoebaDB:EHI_002140"/>
<dbReference type="Gene3D" id="3.40.30.10">
    <property type="entry name" value="Glutaredoxin"/>
    <property type="match status" value="1"/>
</dbReference>
<feature type="domain" description="DSBA-like thioredoxin" evidence="1">
    <location>
        <begin position="6"/>
        <end position="196"/>
    </location>
</feature>
<name>A0A5K1UM73_ENTHI</name>
<proteinExistence type="predicted"/>
<dbReference type="PANTHER" id="PTHR13887:SF46">
    <property type="entry name" value="DSBA-LIKE THIOREDOXIN DOMAIN-CONTAINING PROTEIN"/>
    <property type="match status" value="1"/>
</dbReference>
<evidence type="ECO:0000313" key="2">
    <source>
        <dbReference type="EMBL" id="GAT97705.1"/>
    </source>
</evidence>
<evidence type="ECO:0000259" key="1">
    <source>
        <dbReference type="Pfam" id="PF01323"/>
    </source>
</evidence>
<dbReference type="AlphaFoldDB" id="A0A5K1UM73"/>
<dbReference type="OMA" id="IRWHAFQ"/>
<dbReference type="SUPFAM" id="SSF52833">
    <property type="entry name" value="Thioredoxin-like"/>
    <property type="match status" value="1"/>
</dbReference>
<sequence length="209" mass="24184">MEKIHITIISDVSCPWCYVGRKRMLNAISTIKDKEISYEYHPYIIDMKTKKDGEEYMAYNVRRWGGDGWTYSMIRDSKTDGCNFAQWKYWPYSLHCHRLMIYANSIGKGNELMGIYFQMNYEEGKNLSIQSGLMEAAERCGLDLTIAKRIITSEENKDIVMREINNWHSMGISGVPFFIVEFGNGKQVTLSGAVSSSKWLSVIQKYSFN</sequence>
<organism evidence="2 3">
    <name type="scientific">Entamoeba histolytica</name>
    <dbReference type="NCBI Taxonomy" id="5759"/>
    <lineage>
        <taxon>Eukaryota</taxon>
        <taxon>Amoebozoa</taxon>
        <taxon>Evosea</taxon>
        <taxon>Archamoebae</taxon>
        <taxon>Mastigamoebida</taxon>
        <taxon>Entamoebidae</taxon>
        <taxon>Entamoeba</taxon>
    </lineage>
</organism>
<dbReference type="VEuPathDB" id="AmoebaDB:KM1_114710"/>
<reference evidence="2 3" key="1">
    <citation type="submission" date="2016-05" db="EMBL/GenBank/DDBJ databases">
        <title>First whole genome sequencing of Entamoeba histolytica HM1:IMSS-clone-6.</title>
        <authorList>
            <person name="Mukherjee Avik.K."/>
            <person name="Izumyama S."/>
            <person name="Nakada-Tsukui K."/>
            <person name="Nozaki T."/>
        </authorList>
    </citation>
    <scope>NUCLEOTIDE SEQUENCE [LARGE SCALE GENOMIC DNA]</scope>
    <source>
        <strain evidence="2 3">HM1:IMSS clone 6</strain>
    </source>
</reference>
<dbReference type="InterPro" id="IPR001853">
    <property type="entry name" value="DSBA-like_thioredoxin_dom"/>
</dbReference>
<dbReference type="InterPro" id="IPR036249">
    <property type="entry name" value="Thioredoxin-like_sf"/>
</dbReference>
<dbReference type="Pfam" id="PF01323">
    <property type="entry name" value="DSBA"/>
    <property type="match status" value="1"/>
</dbReference>
<dbReference type="CDD" id="cd03024">
    <property type="entry name" value="DsbA_FrnE"/>
    <property type="match status" value="1"/>
</dbReference>
<dbReference type="EMBL" id="BDEQ01000001">
    <property type="protein sequence ID" value="GAT97705.1"/>
    <property type="molecule type" value="Genomic_DNA"/>
</dbReference>
<accession>A0A5K1UM73</accession>
<comment type="caution">
    <text evidence="2">The sequence shown here is derived from an EMBL/GenBank/DDBJ whole genome shotgun (WGS) entry which is preliminary data.</text>
</comment>
<gene>
    <name evidence="2" type="ORF">CL6EHI_002140</name>
</gene>
<dbReference type="VEuPathDB" id="AmoebaDB:EHI5A_128890"/>
<protein>
    <recommendedName>
        <fullName evidence="1">DSBA-like thioredoxin domain-containing protein</fullName>
    </recommendedName>
</protein>